<dbReference type="InterPro" id="IPR018062">
    <property type="entry name" value="HTH_AraC-typ_CS"/>
</dbReference>
<feature type="transmembrane region" description="Helical" evidence="4">
    <location>
        <begin position="103"/>
        <end position="125"/>
    </location>
</feature>
<proteinExistence type="predicted"/>
<evidence type="ECO:0000313" key="7">
    <source>
        <dbReference type="Proteomes" id="UP001156666"/>
    </source>
</evidence>
<evidence type="ECO:0000256" key="3">
    <source>
        <dbReference type="ARBA" id="ARBA00023163"/>
    </source>
</evidence>
<protein>
    <submittedName>
        <fullName evidence="6">Transcriptional regulator</fullName>
    </submittedName>
</protein>
<dbReference type="EMBL" id="BSOH01000015">
    <property type="protein sequence ID" value="GLR18138.1"/>
    <property type="molecule type" value="Genomic_DNA"/>
</dbReference>
<keyword evidence="7" id="KW-1185">Reference proteome</keyword>
<evidence type="ECO:0000256" key="4">
    <source>
        <dbReference type="SAM" id="Phobius"/>
    </source>
</evidence>
<dbReference type="InterPro" id="IPR009057">
    <property type="entry name" value="Homeodomain-like_sf"/>
</dbReference>
<keyword evidence="2" id="KW-0238">DNA-binding</keyword>
<dbReference type="GO" id="GO:0043565">
    <property type="term" value="F:sequence-specific DNA binding"/>
    <property type="evidence" value="ECO:0007669"/>
    <property type="project" value="InterPro"/>
</dbReference>
<comment type="caution">
    <text evidence="6">The sequence shown here is derived from an EMBL/GenBank/DDBJ whole genome shotgun (WGS) entry which is preliminary data.</text>
</comment>
<dbReference type="PROSITE" id="PS00041">
    <property type="entry name" value="HTH_ARAC_FAMILY_1"/>
    <property type="match status" value="1"/>
</dbReference>
<dbReference type="PRINTS" id="PR00032">
    <property type="entry name" value="HTHARAC"/>
</dbReference>
<keyword evidence="3" id="KW-0804">Transcription</keyword>
<dbReference type="Pfam" id="PF12833">
    <property type="entry name" value="HTH_18"/>
    <property type="match status" value="1"/>
</dbReference>
<reference evidence="6" key="1">
    <citation type="journal article" date="2014" name="Int. J. Syst. Evol. Microbiol.">
        <title>Complete genome sequence of Corynebacterium casei LMG S-19264T (=DSM 44701T), isolated from a smear-ripened cheese.</title>
        <authorList>
            <consortium name="US DOE Joint Genome Institute (JGI-PGF)"/>
            <person name="Walter F."/>
            <person name="Albersmeier A."/>
            <person name="Kalinowski J."/>
            <person name="Ruckert C."/>
        </authorList>
    </citation>
    <scope>NUCLEOTIDE SEQUENCE</scope>
    <source>
        <strain evidence="6">NBRC 108769</strain>
    </source>
</reference>
<dbReference type="SUPFAM" id="SSF46689">
    <property type="entry name" value="Homeodomain-like"/>
    <property type="match status" value="1"/>
</dbReference>
<evidence type="ECO:0000256" key="1">
    <source>
        <dbReference type="ARBA" id="ARBA00023015"/>
    </source>
</evidence>
<dbReference type="Proteomes" id="UP001156666">
    <property type="component" value="Unassembled WGS sequence"/>
</dbReference>
<feature type="domain" description="HTH araC/xylS-type" evidence="5">
    <location>
        <begin position="164"/>
        <end position="265"/>
    </location>
</feature>
<dbReference type="InterPro" id="IPR020449">
    <property type="entry name" value="Tscrpt_reg_AraC-type_HTH"/>
</dbReference>
<keyword evidence="4" id="KW-1133">Transmembrane helix</keyword>
<feature type="transmembrane region" description="Helical" evidence="4">
    <location>
        <begin position="70"/>
        <end position="91"/>
    </location>
</feature>
<feature type="transmembrane region" description="Helical" evidence="4">
    <location>
        <begin position="29"/>
        <end position="49"/>
    </location>
</feature>
<organism evidence="6 7">
    <name type="scientific">Portibacter lacus</name>
    <dbReference type="NCBI Taxonomy" id="1099794"/>
    <lineage>
        <taxon>Bacteria</taxon>
        <taxon>Pseudomonadati</taxon>
        <taxon>Bacteroidota</taxon>
        <taxon>Saprospiria</taxon>
        <taxon>Saprospirales</taxon>
        <taxon>Haliscomenobacteraceae</taxon>
        <taxon>Portibacter</taxon>
    </lineage>
</organism>
<accession>A0AA37SU28</accession>
<name>A0AA37SU28_9BACT</name>
<evidence type="ECO:0000259" key="5">
    <source>
        <dbReference type="PROSITE" id="PS01124"/>
    </source>
</evidence>
<keyword evidence="1" id="KW-0805">Transcription regulation</keyword>
<gene>
    <name evidence="6" type="ORF">GCM10007940_27530</name>
</gene>
<evidence type="ECO:0000256" key="2">
    <source>
        <dbReference type="ARBA" id="ARBA00023125"/>
    </source>
</evidence>
<dbReference type="PANTHER" id="PTHR43280:SF29">
    <property type="entry name" value="ARAC-FAMILY TRANSCRIPTIONAL REGULATOR"/>
    <property type="match status" value="1"/>
</dbReference>
<dbReference type="GO" id="GO:0003700">
    <property type="term" value="F:DNA-binding transcription factor activity"/>
    <property type="evidence" value="ECO:0007669"/>
    <property type="project" value="InterPro"/>
</dbReference>
<dbReference type="PANTHER" id="PTHR43280">
    <property type="entry name" value="ARAC-FAMILY TRANSCRIPTIONAL REGULATOR"/>
    <property type="match status" value="1"/>
</dbReference>
<keyword evidence="4" id="KW-0812">Transmembrane</keyword>
<dbReference type="PROSITE" id="PS01124">
    <property type="entry name" value="HTH_ARAC_FAMILY_2"/>
    <property type="match status" value="1"/>
</dbReference>
<dbReference type="SMART" id="SM00342">
    <property type="entry name" value="HTH_ARAC"/>
    <property type="match status" value="1"/>
</dbReference>
<sequence length="267" mass="31213">MLIPRFYGVDAAGKEAYFNNYLYNPETQFVITMSYVQSIVYKVLIFYVLAKARKITLENFSSFYANNIKWLFQLNIFSAIILLLVLFKTFSKFVVEDAESLNFIRIMVVILVLIFTCWLILKALYKPEIFRGIKTTQKPVNAILETENNPPRTEKVDEKIQSLEKFMLELKPFLNPNLTIQSLANKVDLPVTELSLLINHYIGKHFFDYVNEYRIKEAMKELKDPRNMKMTISEILYQVGFNSKSSFNTAFKKFTSMTPSEFRKSAD</sequence>
<dbReference type="AlphaFoldDB" id="A0AA37SU28"/>
<dbReference type="InterPro" id="IPR018060">
    <property type="entry name" value="HTH_AraC"/>
</dbReference>
<reference evidence="6" key="2">
    <citation type="submission" date="2023-01" db="EMBL/GenBank/DDBJ databases">
        <title>Draft genome sequence of Portibacter lacus strain NBRC 108769.</title>
        <authorList>
            <person name="Sun Q."/>
            <person name="Mori K."/>
        </authorList>
    </citation>
    <scope>NUCLEOTIDE SEQUENCE</scope>
    <source>
        <strain evidence="6">NBRC 108769</strain>
    </source>
</reference>
<evidence type="ECO:0000313" key="6">
    <source>
        <dbReference type="EMBL" id="GLR18138.1"/>
    </source>
</evidence>
<keyword evidence="4" id="KW-0472">Membrane</keyword>
<dbReference type="Gene3D" id="1.10.10.60">
    <property type="entry name" value="Homeodomain-like"/>
    <property type="match status" value="2"/>
</dbReference>